<evidence type="ECO:0000259" key="5">
    <source>
        <dbReference type="PROSITE" id="PS50112"/>
    </source>
</evidence>
<dbReference type="NCBIfam" id="TIGR00229">
    <property type="entry name" value="sensory_box"/>
    <property type="match status" value="3"/>
</dbReference>
<proteinExistence type="predicted"/>
<evidence type="ECO:0000259" key="4">
    <source>
        <dbReference type="PROSITE" id="PS50109"/>
    </source>
</evidence>
<dbReference type="InterPro" id="IPR003661">
    <property type="entry name" value="HisK_dim/P_dom"/>
</dbReference>
<dbReference type="RefSeq" id="WP_188611737.1">
    <property type="nucleotide sequence ID" value="NZ_BMGG01000009.1"/>
</dbReference>
<dbReference type="InterPro" id="IPR005467">
    <property type="entry name" value="His_kinase_dom"/>
</dbReference>
<dbReference type="PROSITE" id="PS50112">
    <property type="entry name" value="PAS"/>
    <property type="match status" value="3"/>
</dbReference>
<gene>
    <name evidence="7" type="ORF">GCM10010994_48300</name>
</gene>
<protein>
    <recommendedName>
        <fullName evidence="2">histidine kinase</fullName>
        <ecNumber evidence="2">2.7.13.3</ecNumber>
    </recommendedName>
</protein>
<dbReference type="SUPFAM" id="SSF47384">
    <property type="entry name" value="Homodimeric domain of signal transducing histidine kinase"/>
    <property type="match status" value="1"/>
</dbReference>
<dbReference type="PANTHER" id="PTHR43065:SF42">
    <property type="entry name" value="TWO-COMPONENT SENSOR PPRA"/>
    <property type="match status" value="1"/>
</dbReference>
<dbReference type="SUPFAM" id="SSF55785">
    <property type="entry name" value="PYP-like sensor domain (PAS domain)"/>
    <property type="match status" value="3"/>
</dbReference>
<dbReference type="InterPro" id="IPR003594">
    <property type="entry name" value="HATPase_dom"/>
</dbReference>
<dbReference type="PANTHER" id="PTHR43065">
    <property type="entry name" value="SENSOR HISTIDINE KINASE"/>
    <property type="match status" value="1"/>
</dbReference>
<feature type="domain" description="PAS" evidence="5">
    <location>
        <begin position="155"/>
        <end position="198"/>
    </location>
</feature>
<accession>A0A916XLU4</accession>
<dbReference type="CDD" id="cd00130">
    <property type="entry name" value="PAS"/>
    <property type="match status" value="3"/>
</dbReference>
<feature type="domain" description="Histidine kinase" evidence="4">
    <location>
        <begin position="431"/>
        <end position="655"/>
    </location>
</feature>
<dbReference type="InterPro" id="IPR035965">
    <property type="entry name" value="PAS-like_dom_sf"/>
</dbReference>
<dbReference type="Gene3D" id="1.10.287.130">
    <property type="match status" value="1"/>
</dbReference>
<dbReference type="InterPro" id="IPR013655">
    <property type="entry name" value="PAS_fold_3"/>
</dbReference>
<dbReference type="GO" id="GO:0000155">
    <property type="term" value="F:phosphorelay sensor kinase activity"/>
    <property type="evidence" value="ECO:0007669"/>
    <property type="project" value="InterPro"/>
</dbReference>
<dbReference type="PROSITE" id="PS50113">
    <property type="entry name" value="PAC"/>
    <property type="match status" value="2"/>
</dbReference>
<feature type="domain" description="PAC" evidence="6">
    <location>
        <begin position="102"/>
        <end position="154"/>
    </location>
</feature>
<dbReference type="InterPro" id="IPR004358">
    <property type="entry name" value="Sig_transdc_His_kin-like_C"/>
</dbReference>
<dbReference type="SMART" id="SM00388">
    <property type="entry name" value="HisKA"/>
    <property type="match status" value="1"/>
</dbReference>
<dbReference type="EC" id="2.7.13.3" evidence="2"/>
<evidence type="ECO:0000313" key="8">
    <source>
        <dbReference type="Proteomes" id="UP000637002"/>
    </source>
</evidence>
<dbReference type="CDD" id="cd00082">
    <property type="entry name" value="HisKA"/>
    <property type="match status" value="1"/>
</dbReference>
<organism evidence="7 8">
    <name type="scientific">Chelatococcus reniformis</name>
    <dbReference type="NCBI Taxonomy" id="1494448"/>
    <lineage>
        <taxon>Bacteria</taxon>
        <taxon>Pseudomonadati</taxon>
        <taxon>Pseudomonadota</taxon>
        <taxon>Alphaproteobacteria</taxon>
        <taxon>Hyphomicrobiales</taxon>
        <taxon>Chelatococcaceae</taxon>
        <taxon>Chelatococcus</taxon>
    </lineage>
</organism>
<reference evidence="7" key="1">
    <citation type="journal article" date="2014" name="Int. J. Syst. Evol. Microbiol.">
        <title>Complete genome sequence of Corynebacterium casei LMG S-19264T (=DSM 44701T), isolated from a smear-ripened cheese.</title>
        <authorList>
            <consortium name="US DOE Joint Genome Institute (JGI-PGF)"/>
            <person name="Walter F."/>
            <person name="Albersmeier A."/>
            <person name="Kalinowski J."/>
            <person name="Ruckert C."/>
        </authorList>
    </citation>
    <scope>NUCLEOTIDE SEQUENCE</scope>
    <source>
        <strain evidence="7">CGMCC 1.12919</strain>
    </source>
</reference>
<dbReference type="InterPro" id="IPR001610">
    <property type="entry name" value="PAC"/>
</dbReference>
<feature type="domain" description="PAC" evidence="6">
    <location>
        <begin position="228"/>
        <end position="280"/>
    </location>
</feature>
<dbReference type="PRINTS" id="PR00344">
    <property type="entry name" value="BCTRLSENSOR"/>
</dbReference>
<dbReference type="SUPFAM" id="SSF55874">
    <property type="entry name" value="ATPase domain of HSP90 chaperone/DNA topoisomerase II/histidine kinase"/>
    <property type="match status" value="1"/>
</dbReference>
<reference evidence="7" key="2">
    <citation type="submission" date="2020-09" db="EMBL/GenBank/DDBJ databases">
        <authorList>
            <person name="Sun Q."/>
            <person name="Zhou Y."/>
        </authorList>
    </citation>
    <scope>NUCLEOTIDE SEQUENCE</scope>
    <source>
        <strain evidence="7">CGMCC 1.12919</strain>
    </source>
</reference>
<comment type="catalytic activity">
    <reaction evidence="1">
        <text>ATP + protein L-histidine = ADP + protein N-phospho-L-histidine.</text>
        <dbReference type="EC" id="2.7.13.3"/>
    </reaction>
</comment>
<evidence type="ECO:0000313" key="7">
    <source>
        <dbReference type="EMBL" id="GGC84728.1"/>
    </source>
</evidence>
<evidence type="ECO:0000259" key="6">
    <source>
        <dbReference type="PROSITE" id="PS50113"/>
    </source>
</evidence>
<dbReference type="SMART" id="SM00091">
    <property type="entry name" value="PAS"/>
    <property type="match status" value="3"/>
</dbReference>
<dbReference type="SMART" id="SM00086">
    <property type="entry name" value="PAC"/>
    <property type="match status" value="3"/>
</dbReference>
<dbReference type="InterPro" id="IPR000014">
    <property type="entry name" value="PAS"/>
</dbReference>
<dbReference type="Pfam" id="PF02518">
    <property type="entry name" value="HATPase_c"/>
    <property type="match status" value="1"/>
</dbReference>
<evidence type="ECO:0000256" key="1">
    <source>
        <dbReference type="ARBA" id="ARBA00000085"/>
    </source>
</evidence>
<dbReference type="AlphaFoldDB" id="A0A916XLU4"/>
<dbReference type="SMART" id="SM00387">
    <property type="entry name" value="HATPase_c"/>
    <property type="match status" value="1"/>
</dbReference>
<dbReference type="InterPro" id="IPR000700">
    <property type="entry name" value="PAS-assoc_C"/>
</dbReference>
<keyword evidence="3" id="KW-0597">Phosphoprotein</keyword>
<comment type="caution">
    <text evidence="7">The sequence shown here is derived from an EMBL/GenBank/DDBJ whole genome shotgun (WGS) entry which is preliminary data.</text>
</comment>
<dbReference type="InterPro" id="IPR036097">
    <property type="entry name" value="HisK_dim/P_sf"/>
</dbReference>
<dbReference type="Proteomes" id="UP000637002">
    <property type="component" value="Unassembled WGS sequence"/>
</dbReference>
<dbReference type="Pfam" id="PF08448">
    <property type="entry name" value="PAS_4"/>
    <property type="match status" value="2"/>
</dbReference>
<sequence length="669" mass="73375">MASVDHSAPDLVRTSLQAGNGGVWASAAVDAAALAEIIDSLPVLIAFIDRDFTYRFANAAYRDWFHRSPEDVVGKSVTDLVGPIGFAERLPAMRRALAGEPTAVELYIPHVDGRSRWGECRLTPRRTETGEVDGFFLFVVESTKRRLAEDALRQSEERFRSLAQSIPVPIWMERVDGGLGFINQAYVDYVGLTHDQVLQTRWRTGVHRDDLPSVLAAIEAGRVSLKPCGMEARVMRCDGQWRWLRATMQPVFGPAGELEGYIAAAHDVTEAKQAETDLRRANAQLEERILERTRERDRLWRTSKDILVVADREGRWLDVNPAAERCLGRSRKELIGRTPEWLELPEERARSRAELLMHLAGPGRGTYENRLATRGGDIVWISWSSVHDGDLIYCIGRDVSAQKRAAMELEAAQAQLREAQKMEAIGQLTGGIAHDFNNMLTAMIGSLDLMRRKLESGRVYEVGRYITTATASAERAAALTQRLLAFSRRQALNPRPLDVNELVCSMSDLLERTLGDAIQIRTVLDGQLWTAYTDSNQLEAAILNIALNARDAMPAGGVLRIETANVEATCGTGGSADCAPGPYVLIALSDTGTGMDARVLNRVFEPFFTTKPVGQGTGLGLSMVYGFVKQSGGHVRIDSEGGSGTTVRLFLPRFGADAGAGGAQAQPTS</sequence>
<name>A0A916XLU4_9HYPH</name>
<dbReference type="Gene3D" id="3.30.450.20">
    <property type="entry name" value="PAS domain"/>
    <property type="match status" value="3"/>
</dbReference>
<feature type="domain" description="PAS" evidence="5">
    <location>
        <begin position="30"/>
        <end position="100"/>
    </location>
</feature>
<dbReference type="Gene3D" id="3.30.565.10">
    <property type="entry name" value="Histidine kinase-like ATPase, C-terminal domain"/>
    <property type="match status" value="1"/>
</dbReference>
<dbReference type="Pfam" id="PF08447">
    <property type="entry name" value="PAS_3"/>
    <property type="match status" value="1"/>
</dbReference>
<dbReference type="InterPro" id="IPR013656">
    <property type="entry name" value="PAS_4"/>
</dbReference>
<dbReference type="EMBL" id="BMGG01000009">
    <property type="protein sequence ID" value="GGC84728.1"/>
    <property type="molecule type" value="Genomic_DNA"/>
</dbReference>
<dbReference type="Pfam" id="PF00512">
    <property type="entry name" value="HisKA"/>
    <property type="match status" value="1"/>
</dbReference>
<dbReference type="PROSITE" id="PS50109">
    <property type="entry name" value="HIS_KIN"/>
    <property type="match status" value="1"/>
</dbReference>
<feature type="domain" description="PAS" evidence="5">
    <location>
        <begin position="292"/>
        <end position="338"/>
    </location>
</feature>
<evidence type="ECO:0000256" key="2">
    <source>
        <dbReference type="ARBA" id="ARBA00012438"/>
    </source>
</evidence>
<dbReference type="InterPro" id="IPR036890">
    <property type="entry name" value="HATPase_C_sf"/>
</dbReference>
<evidence type="ECO:0000256" key="3">
    <source>
        <dbReference type="ARBA" id="ARBA00022553"/>
    </source>
</evidence>
<keyword evidence="8" id="KW-1185">Reference proteome</keyword>